<dbReference type="Proteomes" id="UP000775872">
    <property type="component" value="Unassembled WGS sequence"/>
</dbReference>
<proteinExistence type="predicted"/>
<feature type="domain" description="DUF7770" evidence="1">
    <location>
        <begin position="84"/>
        <end position="206"/>
    </location>
</feature>
<dbReference type="Pfam" id="PF24968">
    <property type="entry name" value="DUF7770"/>
    <property type="match status" value="1"/>
</dbReference>
<protein>
    <recommendedName>
        <fullName evidence="1">DUF7770 domain-containing protein</fullName>
    </recommendedName>
</protein>
<evidence type="ECO:0000259" key="1">
    <source>
        <dbReference type="Pfam" id="PF24968"/>
    </source>
</evidence>
<accession>A0A9N9ZJ01</accession>
<organism evidence="2 3">
    <name type="scientific">Clonostachys solani</name>
    <dbReference type="NCBI Taxonomy" id="160281"/>
    <lineage>
        <taxon>Eukaryota</taxon>
        <taxon>Fungi</taxon>
        <taxon>Dikarya</taxon>
        <taxon>Ascomycota</taxon>
        <taxon>Pezizomycotina</taxon>
        <taxon>Sordariomycetes</taxon>
        <taxon>Hypocreomycetidae</taxon>
        <taxon>Hypocreales</taxon>
        <taxon>Bionectriaceae</taxon>
        <taxon>Clonostachys</taxon>
    </lineage>
</organism>
<comment type="caution">
    <text evidence="2">The sequence shown here is derived from an EMBL/GenBank/DDBJ whole genome shotgun (WGS) entry which is preliminary data.</text>
</comment>
<dbReference type="InterPro" id="IPR056672">
    <property type="entry name" value="DUF7770"/>
</dbReference>
<sequence>MSTEISEQEFNITRDPALFPTELLAAKCAAIYLEIVDVNRYHTSETGAFPQNHASLKIDFEDPILGIRGLCLDAKLSELEPSHDKEHNPMGAVCIKPVRWTHQSPGSLRTLKIRSKYGFLFREIFDLIVKKKMTYFSFVSIDRQFFGCRDFIAQLLSVLEDEGLVESAVDKAEVKDMPGIVSVYEVLGRRFGRGRVEWCPIYKGEFLIYKRINLENIEYSPAENLEL</sequence>
<reference evidence="3" key="1">
    <citation type="submission" date="2019-06" db="EMBL/GenBank/DDBJ databases">
        <authorList>
            <person name="Broberg M."/>
        </authorList>
    </citation>
    <scope>NUCLEOTIDE SEQUENCE [LARGE SCALE GENOMIC DNA]</scope>
</reference>
<evidence type="ECO:0000313" key="3">
    <source>
        <dbReference type="Proteomes" id="UP000775872"/>
    </source>
</evidence>
<dbReference type="EMBL" id="CABFOC020000063">
    <property type="protein sequence ID" value="CAH0056326.1"/>
    <property type="molecule type" value="Genomic_DNA"/>
</dbReference>
<evidence type="ECO:0000313" key="2">
    <source>
        <dbReference type="EMBL" id="CAH0056326.1"/>
    </source>
</evidence>
<dbReference type="OrthoDB" id="4174307at2759"/>
<reference evidence="2 3" key="2">
    <citation type="submission" date="2021-10" db="EMBL/GenBank/DDBJ databases">
        <authorList>
            <person name="Piombo E."/>
        </authorList>
    </citation>
    <scope>NUCLEOTIDE SEQUENCE [LARGE SCALE GENOMIC DNA]</scope>
</reference>
<dbReference type="AlphaFoldDB" id="A0A9N9ZJ01"/>
<gene>
    <name evidence="2" type="ORF">CSOL1703_00006266</name>
</gene>
<name>A0A9N9ZJ01_9HYPO</name>
<keyword evidence="3" id="KW-1185">Reference proteome</keyword>